<evidence type="ECO:0000313" key="4">
    <source>
        <dbReference type="Proteomes" id="UP000240608"/>
    </source>
</evidence>
<dbReference type="EMBL" id="PYVU01000124">
    <property type="protein sequence ID" value="PTB94660.1"/>
    <property type="molecule type" value="Genomic_DNA"/>
</dbReference>
<dbReference type="SMART" id="SM00710">
    <property type="entry name" value="PbH1"/>
    <property type="match status" value="7"/>
</dbReference>
<protein>
    <recommendedName>
        <fullName evidence="2">Secretion system C-terminal sorting domain-containing protein</fullName>
    </recommendedName>
</protein>
<feature type="chain" id="PRO_5015655322" description="Secretion system C-terminal sorting domain-containing protein" evidence="1">
    <location>
        <begin position="21"/>
        <end position="1090"/>
    </location>
</feature>
<gene>
    <name evidence="3" type="ORF">C9994_11925</name>
</gene>
<comment type="caution">
    <text evidence="3">The sequence shown here is derived from an EMBL/GenBank/DDBJ whole genome shotgun (WGS) entry which is preliminary data.</text>
</comment>
<dbReference type="NCBIfam" id="TIGR04183">
    <property type="entry name" value="Por_Secre_tail"/>
    <property type="match status" value="1"/>
</dbReference>
<dbReference type="Gene3D" id="2.60.40.1080">
    <property type="match status" value="3"/>
</dbReference>
<dbReference type="InterPro" id="IPR012334">
    <property type="entry name" value="Pectin_lyas_fold"/>
</dbReference>
<dbReference type="InterPro" id="IPR006626">
    <property type="entry name" value="PbH1"/>
</dbReference>
<sequence length="1090" mass="114264">MKKKLLISILMWMLCFGIYAQTTADWYVDINAASGGDGSSWATAYSDLQTAITNGADGDVIFVKKGEYLLTASITSLKEGMAIYGSFSGTETTLVERDLSNFSNNANDATILKSNGSQRVISIDYPTNPTSQNTLNGLVITGGGNADKGGGIYINNASPILRNLIITGNTANEDGYGLGGGIYIANFSPVLTNVVLSGNYATNGGGIHLNNATPILTNVTISGNNANSGGGISLVNNSHAQFNNTIIFSNTANVSSNITVDNSNPVVEYSIVEGFNLGGTMLDGEAYTAADLFADPDNGDYTLKNTSPLINAGSNALYTNAGGNLASDVDAAGNLRLYNGTPDTDVIDLGAYELQRDLIAPISPDANNILYVNKSVSGGNESGNSWENAIPELADAMVRANAYYDNAWETTPLQIFVAKGTYKPLYSPEDGANFGTDQGRDNSFSMIKNVQLYGGFAGTETALLERDLSVLANKTTLSGDIGIENDASDNIYNVLVSAGDLGTASLDGFSITGGNANAYSDLYVNGKQIFKCSGAGVYNSVSSPNYKHVILHNNICTESGGGMFSYMSSPKLQLVIMKNNQAKDGGGMTNQESSSPTLLNVSIESNQASEKGSGMYNVDLSGPTLTNVSIVGNEATVSSEEVPSCVSENSGITLNNSIIWDEISGDYTAQNSLIKGKGDTENGNIDATGLVETDIFNDPANGDFSLKYTSVALNAGSNTLYTDAGGNLTNDLDLAGNLRLNNDLSGTATIDIGAYEFYKTDQVITFEALDKVTFGDANFTLAATTDSDLGISYTSSNTAVATVADNEVTIVGTGTTTITASQAGNDNYNAAASVTQELTVKKANQVITFETLDNVTFGDANFTLAATTNSDLGVSFTSSNTAVATVTDNEVTIVGAGTTTITASQTGNDNYNAATAVTQELVVEKANQVITFELPDNVNFGDANFTLAASSNSGLAITYTSSNTEVATISGNEVSVSGVGITTITASQAGNDNYNAATPVEQTLEVGGITASKKGERVSIDLYPNPTSNVLHINYAKSINTIQLFDAQGKAIETITIKNEEAKIEMMNYPVGLYFIQIDGLSEMYRFIKK</sequence>
<feature type="domain" description="Secretion system C-terminal sorting" evidence="2">
    <location>
        <begin position="1022"/>
        <end position="1080"/>
    </location>
</feature>
<keyword evidence="1" id="KW-0732">Signal</keyword>
<dbReference type="SUPFAM" id="SSF51126">
    <property type="entry name" value="Pectin lyase-like"/>
    <property type="match status" value="2"/>
</dbReference>
<dbReference type="InterPro" id="IPR026444">
    <property type="entry name" value="Secre_tail"/>
</dbReference>
<dbReference type="Pfam" id="PF18962">
    <property type="entry name" value="Por_Secre_tail"/>
    <property type="match status" value="1"/>
</dbReference>
<dbReference type="SUPFAM" id="SSF49373">
    <property type="entry name" value="Invasin/intimin cell-adhesion fragments"/>
    <property type="match status" value="3"/>
</dbReference>
<organism evidence="3 4">
    <name type="scientific">Marivirga lumbricoides</name>
    <dbReference type="NCBI Taxonomy" id="1046115"/>
    <lineage>
        <taxon>Bacteria</taxon>
        <taxon>Pseudomonadati</taxon>
        <taxon>Bacteroidota</taxon>
        <taxon>Cytophagia</taxon>
        <taxon>Cytophagales</taxon>
        <taxon>Marivirgaceae</taxon>
        <taxon>Marivirga</taxon>
    </lineage>
</organism>
<feature type="signal peptide" evidence="1">
    <location>
        <begin position="1"/>
        <end position="20"/>
    </location>
</feature>
<evidence type="ECO:0000259" key="2">
    <source>
        <dbReference type="Pfam" id="PF18962"/>
    </source>
</evidence>
<evidence type="ECO:0000313" key="3">
    <source>
        <dbReference type="EMBL" id="PTB94660.1"/>
    </source>
</evidence>
<evidence type="ECO:0000256" key="1">
    <source>
        <dbReference type="SAM" id="SignalP"/>
    </source>
</evidence>
<accession>A0A2T4DLF2</accession>
<reference evidence="3 4" key="1">
    <citation type="submission" date="2018-03" db="EMBL/GenBank/DDBJ databases">
        <title>Cross-interface Injection: A General Nanoliter Liquid Handling Method Applied to Single Cells Genome Amplification Automated Nanoliter Liquid Handling Applied to Single Cell Multiple Displacement Amplification.</title>
        <authorList>
            <person name="Yun J."/>
            <person name="Xu P."/>
            <person name="Xu J."/>
            <person name="Dai X."/>
            <person name="Wang Y."/>
            <person name="Zheng X."/>
            <person name="Cao C."/>
            <person name="Yi Q."/>
            <person name="Zhu Y."/>
            <person name="Wang L."/>
            <person name="Dong Z."/>
            <person name="Huang Y."/>
            <person name="Huang L."/>
            <person name="Du W."/>
        </authorList>
    </citation>
    <scope>NUCLEOTIDE SEQUENCE [LARGE SCALE GENOMIC DNA]</scope>
    <source>
        <strain evidence="3 4">Z-D1-2</strain>
    </source>
</reference>
<dbReference type="InterPro" id="IPR008964">
    <property type="entry name" value="Invasin/intimin_cell_adhesion"/>
</dbReference>
<dbReference type="Gene3D" id="2.160.20.10">
    <property type="entry name" value="Single-stranded right-handed beta-helix, Pectin lyase-like"/>
    <property type="match status" value="2"/>
</dbReference>
<proteinExistence type="predicted"/>
<name>A0A2T4DLF2_9BACT</name>
<dbReference type="AlphaFoldDB" id="A0A2T4DLF2"/>
<dbReference type="Proteomes" id="UP000240608">
    <property type="component" value="Unassembled WGS sequence"/>
</dbReference>
<dbReference type="InterPro" id="IPR011050">
    <property type="entry name" value="Pectin_lyase_fold/virulence"/>
</dbReference>